<dbReference type="PANTHER" id="PTHR11188:SF62">
    <property type="entry name" value="ARRESTIN-RELATED TRAFFICKING ADAPTER 5"/>
    <property type="match status" value="1"/>
</dbReference>
<dbReference type="RefSeq" id="XP_003673181.1">
    <property type="nucleotide sequence ID" value="XM_003673133.1"/>
</dbReference>
<dbReference type="FunCoup" id="G0V5Q2">
    <property type="interactions" value="81"/>
</dbReference>
<sequence length="545" mass="62151">MFGKTYLGVPYATSSSSKRNKKLDYFDIKIDSPYEDVIVIQGSPLESSNVPLSGKVIFSVTESIIVRRVSLKLVGLFKLDFLQMGKNKNNNGIASIVKEKKKIFECTWDNLLVSPLGEIVIDNDNNDTVDSKMQVRSKRSLSSPVMNRLMRRKTYSSHIVELSDDGFMGTPFSMFKDKDEQDGISYYYQLKKGHYELPFNILLPSELPETVEGLQSGSILYSLEAHVDRRKKSSISNIINSTTTTTSTSGVGNPATGVRNFASSHMNENNNVIINRIFWKYKYLRIIRTLSSDNFSLQEEMKVGNSWKNKLQYEISIPSRAIAIGDMTPIDIKIYPFQKGYILEKIGVSLIQSYSMKDSNNEIYEDEVIIFKQGMTEFGNLVEEHTNKLIDKMELSSGIMIPRNLKRVTPDCEIRGDLIRVLHKLTIRIHLRREDKTLEIKANLPVLLYISPQVAIEGRLVLFDQQTGKIHFRPNEVVPLFAHNGANGQTTSGLPQQFRHEQLTLPPPNYEEHIRDRLVHVQHVQQQQQDARSVRSLPSYRSHDG</sequence>
<organism evidence="3 4">
    <name type="scientific">Naumovozyma castellii</name>
    <name type="common">Yeast</name>
    <name type="synonym">Saccharomyces castellii</name>
    <dbReference type="NCBI Taxonomy" id="27288"/>
    <lineage>
        <taxon>Eukaryota</taxon>
        <taxon>Fungi</taxon>
        <taxon>Dikarya</taxon>
        <taxon>Ascomycota</taxon>
        <taxon>Saccharomycotina</taxon>
        <taxon>Saccharomycetes</taxon>
        <taxon>Saccharomycetales</taxon>
        <taxon>Saccharomycetaceae</taxon>
        <taxon>Naumovozyma</taxon>
    </lineage>
</organism>
<dbReference type="OMA" id="KGNYNLP"/>
<dbReference type="GO" id="GO:0070086">
    <property type="term" value="P:ubiquitin-dependent endocytosis"/>
    <property type="evidence" value="ECO:0007669"/>
    <property type="project" value="TreeGrafter"/>
</dbReference>
<dbReference type="Gene3D" id="2.60.40.640">
    <property type="match status" value="1"/>
</dbReference>
<dbReference type="KEGG" id="ncs:NCAS_0A02320"/>
<dbReference type="InParanoid" id="G0V5Q2"/>
<dbReference type="Proteomes" id="UP000001640">
    <property type="component" value="Chromosome 1"/>
</dbReference>
<dbReference type="InterPro" id="IPR014752">
    <property type="entry name" value="Arrestin-like_C"/>
</dbReference>
<dbReference type="PANTHER" id="PTHR11188">
    <property type="entry name" value="ARRESTIN DOMAIN CONTAINING PROTEIN"/>
    <property type="match status" value="1"/>
</dbReference>
<keyword evidence="4" id="KW-1185">Reference proteome</keyword>
<dbReference type="SMART" id="SM01017">
    <property type="entry name" value="Arrestin_C"/>
    <property type="match status" value="1"/>
</dbReference>
<dbReference type="Pfam" id="PF00339">
    <property type="entry name" value="Arrestin_N"/>
    <property type="match status" value="1"/>
</dbReference>
<dbReference type="InterPro" id="IPR050357">
    <property type="entry name" value="Arrestin_domain-protein"/>
</dbReference>
<dbReference type="InterPro" id="IPR011022">
    <property type="entry name" value="Arrestin_C-like"/>
</dbReference>
<protein>
    <recommendedName>
        <fullName evidence="2">Arrestin C-terminal-like domain-containing protein</fullName>
    </recommendedName>
</protein>
<dbReference type="eggNOG" id="KOG3780">
    <property type="taxonomic scope" value="Eukaryota"/>
</dbReference>
<evidence type="ECO:0000313" key="4">
    <source>
        <dbReference type="Proteomes" id="UP000001640"/>
    </source>
</evidence>
<reference key="2">
    <citation type="submission" date="2011-08" db="EMBL/GenBank/DDBJ databases">
        <title>Genome sequence of Naumovozyma castellii.</title>
        <authorList>
            <person name="Gordon J.L."/>
            <person name="Armisen D."/>
            <person name="Proux-Wera E."/>
            <person name="OhEigeartaigh S.S."/>
            <person name="Byrne K.P."/>
            <person name="Wolfe K.H."/>
        </authorList>
    </citation>
    <scope>NUCLEOTIDE SEQUENCE</scope>
    <source>
        <strain>Type strain:CBS 4309</strain>
    </source>
</reference>
<dbReference type="InterPro" id="IPR011021">
    <property type="entry name" value="Arrestin-like_N"/>
</dbReference>
<dbReference type="HOGENOM" id="CLU_018982_3_0_1"/>
<proteinExistence type="predicted"/>
<feature type="region of interest" description="Disordered" evidence="1">
    <location>
        <begin position="525"/>
        <end position="545"/>
    </location>
</feature>
<evidence type="ECO:0000259" key="2">
    <source>
        <dbReference type="SMART" id="SM01017"/>
    </source>
</evidence>
<accession>G0V5Q2</accession>
<name>G0V5Q2_NAUCA</name>
<dbReference type="AlphaFoldDB" id="G0V5Q2"/>
<feature type="domain" description="Arrestin C-terminal-like" evidence="2">
    <location>
        <begin position="307"/>
        <end position="453"/>
    </location>
</feature>
<dbReference type="GeneID" id="96900279"/>
<reference evidence="3 4" key="1">
    <citation type="journal article" date="2011" name="Proc. Natl. Acad. Sci. U.S.A.">
        <title>Evolutionary erosion of yeast sex chromosomes by mating-type switching accidents.</title>
        <authorList>
            <person name="Gordon J.L."/>
            <person name="Armisen D."/>
            <person name="Proux-Wera E."/>
            <person name="Oheigeartaigh S.S."/>
            <person name="Byrne K.P."/>
            <person name="Wolfe K.H."/>
        </authorList>
    </citation>
    <scope>NUCLEOTIDE SEQUENCE [LARGE SCALE GENOMIC DNA]</scope>
    <source>
        <strain evidence="4">ATCC 76901 / BCRC 22586 / CBS 4309 / NBRC 1992 / NRRL Y-12630</strain>
    </source>
</reference>
<dbReference type="STRING" id="1064592.G0V5Q2"/>
<dbReference type="GO" id="GO:0031625">
    <property type="term" value="F:ubiquitin protein ligase binding"/>
    <property type="evidence" value="ECO:0007669"/>
    <property type="project" value="EnsemblFungi"/>
</dbReference>
<dbReference type="GO" id="GO:0005886">
    <property type="term" value="C:plasma membrane"/>
    <property type="evidence" value="ECO:0007669"/>
    <property type="project" value="TreeGrafter"/>
</dbReference>
<evidence type="ECO:0000256" key="1">
    <source>
        <dbReference type="SAM" id="MobiDB-lite"/>
    </source>
</evidence>
<dbReference type="GO" id="GO:0030674">
    <property type="term" value="F:protein-macromolecule adaptor activity"/>
    <property type="evidence" value="ECO:0007669"/>
    <property type="project" value="TreeGrafter"/>
</dbReference>
<gene>
    <name evidence="3" type="primary">NCAS0A02320</name>
    <name evidence="3" type="ordered locus">NCAS_0A02320</name>
</gene>
<dbReference type="OrthoDB" id="2333384at2759"/>
<dbReference type="Pfam" id="PF02752">
    <property type="entry name" value="Arrestin_C"/>
    <property type="match status" value="1"/>
</dbReference>
<dbReference type="GO" id="GO:0005829">
    <property type="term" value="C:cytosol"/>
    <property type="evidence" value="ECO:0007669"/>
    <property type="project" value="TreeGrafter"/>
</dbReference>
<dbReference type="EMBL" id="HE576752">
    <property type="protein sequence ID" value="CCC66790.1"/>
    <property type="molecule type" value="Genomic_DNA"/>
</dbReference>
<evidence type="ECO:0000313" key="3">
    <source>
        <dbReference type="EMBL" id="CCC66790.1"/>
    </source>
</evidence>